<evidence type="ECO:0008006" key="5">
    <source>
        <dbReference type="Google" id="ProtNLM"/>
    </source>
</evidence>
<evidence type="ECO:0000256" key="1">
    <source>
        <dbReference type="SAM" id="MobiDB-lite"/>
    </source>
</evidence>
<evidence type="ECO:0000313" key="3">
    <source>
        <dbReference type="EMBL" id="MCH9275894.1"/>
    </source>
</evidence>
<organism evidence="3 4">
    <name type="scientific">Bifidobacterium amazonense</name>
    <dbReference type="NCBI Taxonomy" id="2809027"/>
    <lineage>
        <taxon>Bacteria</taxon>
        <taxon>Bacillati</taxon>
        <taxon>Actinomycetota</taxon>
        <taxon>Actinomycetes</taxon>
        <taxon>Bifidobacteriales</taxon>
        <taxon>Bifidobacteriaceae</taxon>
        <taxon>Bifidobacterium</taxon>
    </lineage>
</organism>
<dbReference type="EMBL" id="JAFEJT020000020">
    <property type="protein sequence ID" value="MCH9275894.1"/>
    <property type="molecule type" value="Genomic_DNA"/>
</dbReference>
<keyword evidence="4" id="KW-1185">Reference proteome</keyword>
<reference evidence="3 4" key="1">
    <citation type="journal article" date="2021" name="Environ. Microbiol.">
        <title>Genetic insights into the dark matter of the mammalian gut microbiota through targeted genome reconstruction.</title>
        <authorList>
            <person name="Lugli G.A."/>
            <person name="Alessandri G."/>
            <person name="Milani C."/>
            <person name="Viappiani A."/>
            <person name="Fontana F."/>
            <person name="Tarracchini C."/>
            <person name="Mancabelli L."/>
            <person name="Argentini C."/>
            <person name="Ruiz L."/>
            <person name="Margolles A."/>
            <person name="van Sinderen D."/>
            <person name="Turroni F."/>
            <person name="Ventura M."/>
        </authorList>
    </citation>
    <scope>NUCLEOTIDE SEQUENCE [LARGE SCALE GENOMIC DNA]</scope>
    <source>
        <strain evidence="3 4">MA1</strain>
    </source>
</reference>
<keyword evidence="2" id="KW-1133">Transmembrane helix</keyword>
<feature type="region of interest" description="Disordered" evidence="1">
    <location>
        <begin position="188"/>
        <end position="208"/>
    </location>
</feature>
<feature type="compositionally biased region" description="Low complexity" evidence="1">
    <location>
        <begin position="188"/>
        <end position="203"/>
    </location>
</feature>
<accession>A0ABS9VUW1</accession>
<reference evidence="3 4" key="2">
    <citation type="journal article" date="2021" name="Syst. Appl. Microbiol.">
        <title>Phylogenetic classification of ten novel species belonging to the genus Bifidobacterium comprising B. phasiani sp. nov., B. pongonis sp. nov., B. saguinibicoloris sp. nov., B. colobi sp. nov., B. simiiventris sp. nov., B. santillanense sp. nov., B. miconis sp. nov., B. amazonense sp. nov., B. pluvialisilvae sp. nov., and B. miconisargentati sp. nov.</title>
        <authorList>
            <person name="Lugli G.A."/>
            <person name="Calvete-Torre I."/>
            <person name="Alessandri G."/>
            <person name="Milani C."/>
            <person name="Turroni F."/>
            <person name="Laiolo P."/>
            <person name="Ossiprandi M.C."/>
            <person name="Margolles A."/>
            <person name="Ruiz L."/>
            <person name="Ventura M."/>
        </authorList>
    </citation>
    <scope>NUCLEOTIDE SEQUENCE [LARGE SCALE GENOMIC DNA]</scope>
    <source>
        <strain evidence="3 4">MA1</strain>
    </source>
</reference>
<keyword evidence="2" id="KW-0472">Membrane</keyword>
<name>A0ABS9VUW1_9BIFI</name>
<dbReference type="RefSeq" id="WP_241513600.1">
    <property type="nucleotide sequence ID" value="NZ_JAFEJT020000020.1"/>
</dbReference>
<proteinExistence type="predicted"/>
<feature type="transmembrane region" description="Helical" evidence="2">
    <location>
        <begin position="32"/>
        <end position="52"/>
    </location>
</feature>
<dbReference type="Proteomes" id="UP000710815">
    <property type="component" value="Unassembled WGS sequence"/>
</dbReference>
<gene>
    <name evidence="3" type="ORF">JS533_006355</name>
</gene>
<sequence length="230" mass="24822">MDADMRADAVDATEDAAQEAWNRVKPWSGIPAALCFVACWTVIVVTLLVVPATHELATHPKEHTPVMLGFMALAFVISKVVARLQVLWHRVHMPDGLVGADTAAFVAQGYEIVGGNDYYDDDHDERMPRTVRTILFRPAAGDRKISVFAYPAGSDETRLRGRARRITLLISGSRVRVDDASAGDWFAGGSSGADASRGGSSAAHPKPKYKENGQYLLVLDKSAPSGQAGF</sequence>
<keyword evidence="2" id="KW-0812">Transmembrane</keyword>
<evidence type="ECO:0000313" key="4">
    <source>
        <dbReference type="Proteomes" id="UP000710815"/>
    </source>
</evidence>
<comment type="caution">
    <text evidence="3">The sequence shown here is derived from an EMBL/GenBank/DDBJ whole genome shotgun (WGS) entry which is preliminary data.</text>
</comment>
<evidence type="ECO:0000256" key="2">
    <source>
        <dbReference type="SAM" id="Phobius"/>
    </source>
</evidence>
<feature type="transmembrane region" description="Helical" evidence="2">
    <location>
        <begin position="64"/>
        <end position="82"/>
    </location>
</feature>
<protein>
    <recommendedName>
        <fullName evidence="5">SMODS-associating 2TM beta-strand rich effector domain-containing protein</fullName>
    </recommendedName>
</protein>